<keyword evidence="3" id="KW-0255">Endonuclease</keyword>
<dbReference type="PANTHER" id="PTHR34039:SF1">
    <property type="entry name" value="UPF0102 PROTEIN YRAN"/>
    <property type="match status" value="1"/>
</dbReference>
<dbReference type="InterPro" id="IPR011335">
    <property type="entry name" value="Restrct_endonuc-II-like"/>
</dbReference>
<keyword evidence="3" id="KW-0540">Nuclease</keyword>
<protein>
    <recommendedName>
        <fullName evidence="2">UPF0102 protein FHS00_002366</fullName>
    </recommendedName>
</protein>
<dbReference type="EMBL" id="JACIBX010000008">
    <property type="protein sequence ID" value="MBB3712771.1"/>
    <property type="molecule type" value="Genomic_DNA"/>
</dbReference>
<evidence type="ECO:0000313" key="4">
    <source>
        <dbReference type="Proteomes" id="UP000576152"/>
    </source>
</evidence>
<dbReference type="InterPro" id="IPR003509">
    <property type="entry name" value="UPF0102_YraN-like"/>
</dbReference>
<dbReference type="Proteomes" id="UP000576152">
    <property type="component" value="Unassembled WGS sequence"/>
</dbReference>
<sequence>MQGPDAAGAQCTDGEAPVCVERGRRGYLSGLAAEESVARHYARSGRVIVARRWRGRGGEIDLILREGRRLVFVEVKAARSFDAAIARITNSQIGRIRRSAEAFCGTVPDGQLTEMRFDLALVDGQGMVRVIEGAFDGD</sequence>
<keyword evidence="3" id="KW-0378">Hydrolase</keyword>
<evidence type="ECO:0000313" key="3">
    <source>
        <dbReference type="EMBL" id="MBB3712771.1"/>
    </source>
</evidence>
<gene>
    <name evidence="3" type="ORF">FHS00_002366</name>
</gene>
<dbReference type="HAMAP" id="MF_00048">
    <property type="entry name" value="UPF0102"/>
    <property type="match status" value="1"/>
</dbReference>
<proteinExistence type="inferred from homology"/>
<dbReference type="PANTHER" id="PTHR34039">
    <property type="entry name" value="UPF0102 PROTEIN YRAN"/>
    <property type="match status" value="1"/>
</dbReference>
<organism evidence="3 4">
    <name type="scientific">Limimaricola variabilis</name>
    <dbReference type="NCBI Taxonomy" id="1492771"/>
    <lineage>
        <taxon>Bacteria</taxon>
        <taxon>Pseudomonadati</taxon>
        <taxon>Pseudomonadota</taxon>
        <taxon>Alphaproteobacteria</taxon>
        <taxon>Rhodobacterales</taxon>
        <taxon>Paracoccaceae</taxon>
        <taxon>Limimaricola</taxon>
    </lineage>
</organism>
<dbReference type="InterPro" id="IPR011856">
    <property type="entry name" value="tRNA_endonuc-like_dom_sf"/>
</dbReference>
<dbReference type="SUPFAM" id="SSF52980">
    <property type="entry name" value="Restriction endonuclease-like"/>
    <property type="match status" value="1"/>
</dbReference>
<dbReference type="Gene3D" id="3.40.1350.10">
    <property type="match status" value="1"/>
</dbReference>
<dbReference type="RefSeq" id="WP_183473639.1">
    <property type="nucleotide sequence ID" value="NZ_JACIBX010000008.1"/>
</dbReference>
<dbReference type="GO" id="GO:0004519">
    <property type="term" value="F:endonuclease activity"/>
    <property type="evidence" value="ECO:0007669"/>
    <property type="project" value="UniProtKB-KW"/>
</dbReference>
<evidence type="ECO:0000256" key="1">
    <source>
        <dbReference type="ARBA" id="ARBA00006738"/>
    </source>
</evidence>
<dbReference type="Pfam" id="PF02021">
    <property type="entry name" value="UPF0102"/>
    <property type="match status" value="1"/>
</dbReference>
<evidence type="ECO:0000256" key="2">
    <source>
        <dbReference type="HAMAP-Rule" id="MF_00048"/>
    </source>
</evidence>
<name>A0ABR6HQD4_9RHOB</name>
<comment type="similarity">
    <text evidence="1 2">Belongs to the UPF0102 family.</text>
</comment>
<keyword evidence="4" id="KW-1185">Reference proteome</keyword>
<reference evidence="3 4" key="1">
    <citation type="submission" date="2020-08" db="EMBL/GenBank/DDBJ databases">
        <title>Genomic Encyclopedia of Type Strains, Phase III (KMG-III): the genomes of soil and plant-associated and newly described type strains.</title>
        <authorList>
            <person name="Whitman W."/>
        </authorList>
    </citation>
    <scope>NUCLEOTIDE SEQUENCE [LARGE SCALE GENOMIC DNA]</scope>
    <source>
        <strain evidence="3 4">CECT 8572</strain>
    </source>
</reference>
<accession>A0ABR6HQD4</accession>
<comment type="caution">
    <text evidence="3">The sequence shown here is derived from an EMBL/GenBank/DDBJ whole genome shotgun (WGS) entry which is preliminary data.</text>
</comment>